<protein>
    <submittedName>
        <fullName evidence="1">Uncharacterized protein</fullName>
    </submittedName>
</protein>
<organism evidence="1 2">
    <name type="scientific">Vermiconidia calcicola</name>
    <dbReference type="NCBI Taxonomy" id="1690605"/>
    <lineage>
        <taxon>Eukaryota</taxon>
        <taxon>Fungi</taxon>
        <taxon>Dikarya</taxon>
        <taxon>Ascomycota</taxon>
        <taxon>Pezizomycotina</taxon>
        <taxon>Dothideomycetes</taxon>
        <taxon>Dothideomycetidae</taxon>
        <taxon>Mycosphaerellales</taxon>
        <taxon>Extremaceae</taxon>
        <taxon>Vermiconidia</taxon>
    </lineage>
</organism>
<proteinExistence type="predicted"/>
<evidence type="ECO:0000313" key="2">
    <source>
        <dbReference type="Proteomes" id="UP001281147"/>
    </source>
</evidence>
<keyword evidence="2" id="KW-1185">Reference proteome</keyword>
<dbReference type="Proteomes" id="UP001281147">
    <property type="component" value="Unassembled WGS sequence"/>
</dbReference>
<evidence type="ECO:0000313" key="1">
    <source>
        <dbReference type="EMBL" id="KAK3723935.1"/>
    </source>
</evidence>
<accession>A0ACC3NYC7</accession>
<sequence length="200" mass="22237">MAFHPHRNLGALPPTRGCKPLFAAAVGEVYRAWTVSLDSKVLEPCVCVPFTGHPLFQDPVSVELKLDISNFYLVDGDETNDESVARQSAEMTGRLRRLLPKLTSVFVEAGLPFVSPAYLRSIGSALSMNKGRCGIDCTPYPTDMEEEKEATQGAIMVIDGLRNLPIKMRLISFYSSVITLREQDVREVQPDSQSWWEEGC</sequence>
<dbReference type="EMBL" id="JAUTXU010000007">
    <property type="protein sequence ID" value="KAK3723935.1"/>
    <property type="molecule type" value="Genomic_DNA"/>
</dbReference>
<name>A0ACC3NYC7_9PEZI</name>
<reference evidence="1" key="1">
    <citation type="submission" date="2023-07" db="EMBL/GenBank/DDBJ databases">
        <title>Black Yeasts Isolated from many extreme environments.</title>
        <authorList>
            <person name="Coleine C."/>
            <person name="Stajich J.E."/>
            <person name="Selbmann L."/>
        </authorList>
    </citation>
    <scope>NUCLEOTIDE SEQUENCE</scope>
    <source>
        <strain evidence="1">CCFEE 5714</strain>
    </source>
</reference>
<comment type="caution">
    <text evidence="1">The sequence shown here is derived from an EMBL/GenBank/DDBJ whole genome shotgun (WGS) entry which is preliminary data.</text>
</comment>
<gene>
    <name evidence="1" type="ORF">LTR37_001419</name>
</gene>